<dbReference type="EMBL" id="JAKEVY010000002">
    <property type="protein sequence ID" value="MCF1714660.1"/>
    <property type="molecule type" value="Genomic_DNA"/>
</dbReference>
<protein>
    <submittedName>
        <fullName evidence="1">Uncharacterized protein</fullName>
    </submittedName>
</protein>
<accession>A0ABS9BHD5</accession>
<sequence>MALITTYSVLRRANLKLGGIDGELVSDLFGSTSGIVFTFNIMESRATAIADIAESLIALSIFRELGTDLQENNTTEQASTMIFKSLVLNLGLKIRIDVNIRSS</sequence>
<keyword evidence="2" id="KW-1185">Reference proteome</keyword>
<comment type="caution">
    <text evidence="1">The sequence shown here is derived from an EMBL/GenBank/DDBJ whole genome shotgun (WGS) entry which is preliminary data.</text>
</comment>
<organism evidence="1 2">
    <name type="scientific">Flavihumibacter fluminis</name>
    <dbReference type="NCBI Taxonomy" id="2909236"/>
    <lineage>
        <taxon>Bacteria</taxon>
        <taxon>Pseudomonadati</taxon>
        <taxon>Bacteroidota</taxon>
        <taxon>Chitinophagia</taxon>
        <taxon>Chitinophagales</taxon>
        <taxon>Chitinophagaceae</taxon>
        <taxon>Flavihumibacter</taxon>
    </lineage>
</organism>
<reference evidence="1 2" key="1">
    <citation type="submission" date="2022-01" db="EMBL/GenBank/DDBJ databases">
        <title>Flavihumibacter sp. nov., isolated from sediment of a river.</title>
        <authorList>
            <person name="Liu H."/>
        </authorList>
    </citation>
    <scope>NUCLEOTIDE SEQUENCE [LARGE SCALE GENOMIC DNA]</scope>
    <source>
        <strain evidence="1 2">RY-1</strain>
    </source>
</reference>
<name>A0ABS9BHD5_9BACT</name>
<evidence type="ECO:0000313" key="1">
    <source>
        <dbReference type="EMBL" id="MCF1714660.1"/>
    </source>
</evidence>
<gene>
    <name evidence="1" type="ORF">L0U88_08490</name>
</gene>
<dbReference type="Proteomes" id="UP001200145">
    <property type="component" value="Unassembled WGS sequence"/>
</dbReference>
<proteinExistence type="predicted"/>
<evidence type="ECO:0000313" key="2">
    <source>
        <dbReference type="Proteomes" id="UP001200145"/>
    </source>
</evidence>
<dbReference type="RefSeq" id="WP_234865525.1">
    <property type="nucleotide sequence ID" value="NZ_JAKEVY010000002.1"/>
</dbReference>